<name>I7LTJ6_TETTS</name>
<keyword evidence="4" id="KW-1133">Transmembrane helix</keyword>
<organism evidence="7 8">
    <name type="scientific">Tetrahymena thermophila (strain SB210)</name>
    <dbReference type="NCBI Taxonomy" id="312017"/>
    <lineage>
        <taxon>Eukaryota</taxon>
        <taxon>Sar</taxon>
        <taxon>Alveolata</taxon>
        <taxon>Ciliophora</taxon>
        <taxon>Intramacronucleata</taxon>
        <taxon>Oligohymenophorea</taxon>
        <taxon>Hymenostomatida</taxon>
        <taxon>Tetrahymenina</taxon>
        <taxon>Tetrahymenidae</taxon>
        <taxon>Tetrahymena</taxon>
    </lineage>
</organism>
<dbReference type="PANTHER" id="PTHR45689">
    <property type="entry name" value="I[[H]] CHANNEL, ISOFORM E"/>
    <property type="match status" value="1"/>
</dbReference>
<evidence type="ECO:0000256" key="3">
    <source>
        <dbReference type="SAM" id="MobiDB-lite"/>
    </source>
</evidence>
<dbReference type="GO" id="GO:0098855">
    <property type="term" value="C:HCN channel complex"/>
    <property type="evidence" value="ECO:0007669"/>
    <property type="project" value="TreeGrafter"/>
</dbReference>
<dbReference type="PANTHER" id="PTHR45689:SF5">
    <property type="entry name" value="I[[H]] CHANNEL, ISOFORM E"/>
    <property type="match status" value="1"/>
</dbReference>
<evidence type="ECO:0000313" key="8">
    <source>
        <dbReference type="Proteomes" id="UP000009168"/>
    </source>
</evidence>
<reference evidence="8" key="1">
    <citation type="journal article" date="2006" name="PLoS Biol.">
        <title>Macronuclear genome sequence of the ciliate Tetrahymena thermophila, a model eukaryote.</title>
        <authorList>
            <person name="Eisen J.A."/>
            <person name="Coyne R.S."/>
            <person name="Wu M."/>
            <person name="Wu D."/>
            <person name="Thiagarajan M."/>
            <person name="Wortman J.R."/>
            <person name="Badger J.H."/>
            <person name="Ren Q."/>
            <person name="Amedeo P."/>
            <person name="Jones K.M."/>
            <person name="Tallon L.J."/>
            <person name="Delcher A.L."/>
            <person name="Salzberg S.L."/>
            <person name="Silva J.C."/>
            <person name="Haas B.J."/>
            <person name="Majoros W.H."/>
            <person name="Farzad M."/>
            <person name="Carlton J.M."/>
            <person name="Smith R.K. Jr."/>
            <person name="Garg J."/>
            <person name="Pearlman R.E."/>
            <person name="Karrer K.M."/>
            <person name="Sun L."/>
            <person name="Manning G."/>
            <person name="Elde N.C."/>
            <person name="Turkewitz A.P."/>
            <person name="Asai D.J."/>
            <person name="Wilkes D.E."/>
            <person name="Wang Y."/>
            <person name="Cai H."/>
            <person name="Collins K."/>
            <person name="Stewart B.A."/>
            <person name="Lee S.R."/>
            <person name="Wilamowska K."/>
            <person name="Weinberg Z."/>
            <person name="Ruzzo W.L."/>
            <person name="Wloga D."/>
            <person name="Gaertig J."/>
            <person name="Frankel J."/>
            <person name="Tsao C.-C."/>
            <person name="Gorovsky M.A."/>
            <person name="Keeling P.J."/>
            <person name="Waller R.F."/>
            <person name="Patron N.J."/>
            <person name="Cherry J.M."/>
            <person name="Stover N.A."/>
            <person name="Krieger C.J."/>
            <person name="del Toro C."/>
            <person name="Ryder H.F."/>
            <person name="Williamson S.C."/>
            <person name="Barbeau R.A."/>
            <person name="Hamilton E.P."/>
            <person name="Orias E."/>
        </authorList>
    </citation>
    <scope>NUCLEOTIDE SEQUENCE [LARGE SCALE GENOMIC DNA]</scope>
    <source>
        <strain evidence="8">SB210</strain>
    </source>
</reference>
<evidence type="ECO:0000259" key="5">
    <source>
        <dbReference type="PROSITE" id="PS50042"/>
    </source>
</evidence>
<dbReference type="KEGG" id="tet:TTHERM_00471460"/>
<dbReference type="InterPro" id="IPR018490">
    <property type="entry name" value="cNMP-bd_dom_sf"/>
</dbReference>
<dbReference type="GO" id="GO:0035725">
    <property type="term" value="P:sodium ion transmembrane transport"/>
    <property type="evidence" value="ECO:0007669"/>
    <property type="project" value="TreeGrafter"/>
</dbReference>
<dbReference type="Proteomes" id="UP000009168">
    <property type="component" value="Unassembled WGS sequence"/>
</dbReference>
<feature type="region of interest" description="Disordered" evidence="3">
    <location>
        <begin position="945"/>
        <end position="968"/>
    </location>
</feature>
<dbReference type="InterPro" id="IPR001878">
    <property type="entry name" value="Znf_CCHC"/>
</dbReference>
<dbReference type="GO" id="GO:0005249">
    <property type="term" value="F:voltage-gated potassium channel activity"/>
    <property type="evidence" value="ECO:0007669"/>
    <property type="project" value="TreeGrafter"/>
</dbReference>
<dbReference type="GO" id="GO:0003254">
    <property type="term" value="P:regulation of membrane depolarization"/>
    <property type="evidence" value="ECO:0007669"/>
    <property type="project" value="TreeGrafter"/>
</dbReference>
<dbReference type="Pfam" id="PF00027">
    <property type="entry name" value="cNMP_binding"/>
    <property type="match status" value="1"/>
</dbReference>
<sequence length="1172" mass="138214">MISDIQSTHRMRENQEWIHPANIQLNDLGPNVSDRYSDISSPNRNSFIHDQCQNSAEGQKKALTRYNQEEQHQTQREHLKMEIQEQNEQQISSSYRGLSNKQSKAKSKSTSQNFSTQKRQSKLNIFSNLYTEKSQMIYKTKKIIKKFLKEDKPIQLSDKAKSVLSVFKRIYNFIQVVRVFTRSHSITAEQFRLINDISSHRFDKQSLHKQKILTLNDIKNGLWKILDFIVGLGGLNRLIFKNKVSLLPTDQINVIWMLFQLFFNFFALYYASIYIVFDFRSRLLEIDEGVSKASSIYTTNVYILIFTTILDVIKGFNTAFYRKGETIIDRKEIAINYIYGRFFFDFLSLFSVVFSRTFFPDMDKLLMYRIQFLFLFKIHNIQHVIYVFQKTFIMNEKYDNIISLLRLMGILCISSHVGAIMYHCQAQFQIYYMNSNQTWLDQAGILNENYWVRYINSFFCSAGTLVNAIVYNPKTTIETVYMTFTLLGNCCIFGYVINELGNIMDNIVKNQKNSQKELRLINSYMETKNVNRELQTRIRNYLEYMHREERQLNLEETKQVIEKLSSQLKIELVKEVNIQYVAVFHILNKIFSQKIQEKSLFIMNDIKFTPGEVIFLEGDYDDCSIYLILEGQVNIYHTNNKDEDYIVQNLKKGQCFGEIAFFTGQQRNASARSNEFTTLIKIEREQFIQLIKEHSQDDYETFQQINHKIQQSQDYSQIYEKNTKQGKCYTCGNINHISKNCTLTHFQPLPVAVIQTGNRSFQQDRQFKSRSKKNKWHPRKNLNLIKMEEAAQRAGEEYITIIEEINYNILDQSDYDIDQSIEYQNNQDRFMNYEKQNTRDNNQFMLLSNQDNVEGILARGDQKNLSFNFTSNLFQDSKKENQQYPPYDYTKQEGKDFRENHKKIDSNNSIQNKDIQYLKDQLQRRGSKFAPLQTHTLTQIQESPTYLQQGSQPNSQQGNIYSSNQQQQQQHLNAMFNGLMAQNNSFQSPNYNIQITSPKNNNNQVQRISKKQGTHNYSGTYIARKLMGKSQIPPFDSFPRQNTNQTNIANGAYQNNFEENKMQLVNNKMKDSFINLVEIFKSNVSLQIDFMRNYKKYFPDWNISEIERKNKCKLASKNLYDSNKNSITKRNLISNKIFSKKSNKASDYFSQLNTRKNQKNDNLNPKNKNEEE</sequence>
<keyword evidence="8" id="KW-1185">Reference proteome</keyword>
<dbReference type="AlphaFoldDB" id="I7LTJ6"/>
<feature type="transmembrane region" description="Helical" evidence="4">
    <location>
        <begin position="296"/>
        <end position="313"/>
    </location>
</feature>
<dbReference type="InterPro" id="IPR051413">
    <property type="entry name" value="K/Na_HCN_channel"/>
</dbReference>
<feature type="region of interest" description="Disordered" evidence="3">
    <location>
        <begin position="83"/>
        <end position="117"/>
    </location>
</feature>
<dbReference type="InParanoid" id="I7LTJ6"/>
<evidence type="ECO:0000256" key="2">
    <source>
        <dbReference type="SAM" id="Coils"/>
    </source>
</evidence>
<feature type="domain" description="Cyclic nucleotide-binding" evidence="5">
    <location>
        <begin position="587"/>
        <end position="708"/>
    </location>
</feature>
<feature type="region of interest" description="Disordered" evidence="3">
    <location>
        <begin position="1150"/>
        <end position="1172"/>
    </location>
</feature>
<dbReference type="SMART" id="SM00100">
    <property type="entry name" value="cNMP"/>
    <property type="match status" value="1"/>
</dbReference>
<dbReference type="RefSeq" id="XP_001033032.2">
    <property type="nucleotide sequence ID" value="XM_001033032.2"/>
</dbReference>
<feature type="transmembrane region" description="Helical" evidence="4">
    <location>
        <begin position="366"/>
        <end position="388"/>
    </location>
</feature>
<keyword evidence="1" id="KW-0862">Zinc</keyword>
<feature type="transmembrane region" description="Helical" evidence="4">
    <location>
        <begin position="400"/>
        <end position="422"/>
    </location>
</feature>
<gene>
    <name evidence="7" type="ORF">TTHERM_00471460</name>
</gene>
<dbReference type="EMBL" id="GG662622">
    <property type="protein sequence ID" value="EAR85369.2"/>
    <property type="molecule type" value="Genomic_DNA"/>
</dbReference>
<feature type="compositionally biased region" description="Low complexity" evidence="3">
    <location>
        <begin position="948"/>
        <end position="968"/>
    </location>
</feature>
<dbReference type="InterPro" id="IPR014710">
    <property type="entry name" value="RmlC-like_jellyroll"/>
</dbReference>
<evidence type="ECO:0000313" key="7">
    <source>
        <dbReference type="EMBL" id="EAR85369.2"/>
    </source>
</evidence>
<feature type="transmembrane region" description="Helical" evidence="4">
    <location>
        <begin position="252"/>
        <end position="276"/>
    </location>
</feature>
<dbReference type="Pfam" id="PF00098">
    <property type="entry name" value="zf-CCHC"/>
    <property type="match status" value="1"/>
</dbReference>
<keyword evidence="2" id="KW-0175">Coiled coil</keyword>
<dbReference type="GO" id="GO:0008270">
    <property type="term" value="F:zinc ion binding"/>
    <property type="evidence" value="ECO:0007669"/>
    <property type="project" value="UniProtKB-KW"/>
</dbReference>
<keyword evidence="4" id="KW-0472">Membrane</keyword>
<keyword evidence="1" id="KW-0479">Metal-binding</keyword>
<feature type="transmembrane region" description="Helical" evidence="4">
    <location>
        <begin position="334"/>
        <end position="354"/>
    </location>
</feature>
<feature type="coiled-coil region" evidence="2">
    <location>
        <begin position="531"/>
        <end position="567"/>
    </location>
</feature>
<evidence type="ECO:0000256" key="4">
    <source>
        <dbReference type="SAM" id="Phobius"/>
    </source>
</evidence>
<evidence type="ECO:0000259" key="6">
    <source>
        <dbReference type="PROSITE" id="PS50158"/>
    </source>
</evidence>
<dbReference type="GeneID" id="7830065"/>
<evidence type="ECO:0000256" key="1">
    <source>
        <dbReference type="PROSITE-ProRule" id="PRU00047"/>
    </source>
</evidence>
<dbReference type="OrthoDB" id="426293at2759"/>
<accession>I7LTJ6</accession>
<dbReference type="Gene3D" id="1.10.287.630">
    <property type="entry name" value="Helix hairpin bin"/>
    <property type="match status" value="1"/>
</dbReference>
<dbReference type="CDD" id="cd00038">
    <property type="entry name" value="CAP_ED"/>
    <property type="match status" value="1"/>
</dbReference>
<feature type="compositionally biased region" description="Low complexity" evidence="3">
    <location>
        <begin position="84"/>
        <end position="113"/>
    </location>
</feature>
<dbReference type="Gene3D" id="2.60.120.10">
    <property type="entry name" value="Jelly Rolls"/>
    <property type="match status" value="1"/>
</dbReference>
<dbReference type="GO" id="GO:0003676">
    <property type="term" value="F:nucleic acid binding"/>
    <property type="evidence" value="ECO:0007669"/>
    <property type="project" value="InterPro"/>
</dbReference>
<dbReference type="PROSITE" id="PS50042">
    <property type="entry name" value="CNMP_BINDING_3"/>
    <property type="match status" value="1"/>
</dbReference>
<protein>
    <submittedName>
        <fullName evidence="7">Cyclic nucleotide-binding domain protein</fullName>
    </submittedName>
</protein>
<proteinExistence type="predicted"/>
<dbReference type="InterPro" id="IPR000595">
    <property type="entry name" value="cNMP-bd_dom"/>
</dbReference>
<dbReference type="SUPFAM" id="SSF51206">
    <property type="entry name" value="cAMP-binding domain-like"/>
    <property type="match status" value="1"/>
</dbReference>
<keyword evidence="1" id="KW-0863">Zinc-finger</keyword>
<feature type="domain" description="CCHC-type" evidence="6">
    <location>
        <begin position="727"/>
        <end position="741"/>
    </location>
</feature>
<keyword evidence="4" id="KW-0812">Transmembrane</keyword>
<feature type="compositionally biased region" description="Polar residues" evidence="3">
    <location>
        <begin position="1150"/>
        <end position="1166"/>
    </location>
</feature>
<dbReference type="PROSITE" id="PS50158">
    <property type="entry name" value="ZF_CCHC"/>
    <property type="match status" value="1"/>
</dbReference>